<dbReference type="EMBL" id="CP138203">
    <property type="protein sequence ID" value="WPC74154.1"/>
    <property type="molecule type" value="Genomic_DNA"/>
</dbReference>
<dbReference type="Proteomes" id="UP001304071">
    <property type="component" value="Chromosome 1"/>
</dbReference>
<dbReference type="EMBL" id="CP138203">
    <property type="protein sequence ID" value="WPC74647.1"/>
    <property type="molecule type" value="Genomic_DNA"/>
</dbReference>
<accession>A0ABZ0QCG1</accession>
<dbReference type="RefSeq" id="WP_261894203.1">
    <property type="nucleotide sequence ID" value="NZ_AP024895.1"/>
</dbReference>
<organism evidence="1 3">
    <name type="scientific">Vibrio porteresiae DSM 19223</name>
    <dbReference type="NCBI Taxonomy" id="1123496"/>
    <lineage>
        <taxon>Bacteria</taxon>
        <taxon>Pseudomonadati</taxon>
        <taxon>Pseudomonadota</taxon>
        <taxon>Gammaproteobacteria</taxon>
        <taxon>Vibrionales</taxon>
        <taxon>Vibrionaceae</taxon>
        <taxon>Vibrio</taxon>
    </lineage>
</organism>
<sequence>MDDNIKTFLESKNKNVLSKSLNNEIILKKNICENEKYKLKERLKTKNQLEKKRQEPSQRLKDKIENHQLIIGDLEAEIENLTTCFLQSIDLTNIALSKLRKLDPEKAHEMEYSQSLKTHNARRNRL</sequence>
<evidence type="ECO:0000313" key="2">
    <source>
        <dbReference type="EMBL" id="WPC74647.1"/>
    </source>
</evidence>
<name>A0ABZ0QCG1_9VIBR</name>
<evidence type="ECO:0000313" key="3">
    <source>
        <dbReference type="Proteomes" id="UP001304071"/>
    </source>
</evidence>
<gene>
    <name evidence="1" type="ORF">R8Z52_02465</name>
    <name evidence="2" type="ORF">R8Z52_05360</name>
</gene>
<reference evidence="1 3" key="1">
    <citation type="submission" date="2023-11" db="EMBL/GenBank/DDBJ databases">
        <title>Plant-associative lifestyle of Vibrio porteresiae and its evolutionary dynamics.</title>
        <authorList>
            <person name="Rameshkumar N."/>
            <person name="Kirti K."/>
        </authorList>
    </citation>
    <scope>NUCLEOTIDE SEQUENCE [LARGE SCALE GENOMIC DNA]</scope>
    <source>
        <strain evidence="1 3">MSSRF30</strain>
    </source>
</reference>
<proteinExistence type="predicted"/>
<keyword evidence="3" id="KW-1185">Reference proteome</keyword>
<evidence type="ECO:0000313" key="1">
    <source>
        <dbReference type="EMBL" id="WPC74154.1"/>
    </source>
</evidence>
<protein>
    <submittedName>
        <fullName evidence="1">Uncharacterized protein</fullName>
    </submittedName>
</protein>